<evidence type="ECO:0000313" key="4">
    <source>
        <dbReference type="EMBL" id="OYR23529.1"/>
    </source>
</evidence>
<reference evidence="3 6" key="2">
    <citation type="submission" date="2018-11" db="EMBL/GenBank/DDBJ databases">
        <title>Genome sequencing and analysis.</title>
        <authorList>
            <person name="Huang Y.-T."/>
        </authorList>
    </citation>
    <scope>NUCLEOTIDE SEQUENCE [LARGE SCALE GENOMIC DNA]</scope>
    <source>
        <strain evidence="3 6">SHIN</strain>
    </source>
</reference>
<dbReference type="KEGG" id="ops:A8A54_22495"/>
<keyword evidence="5" id="KW-1185">Reference proteome</keyword>
<dbReference type="AlphaFoldDB" id="A0A1A9FUF6"/>
<feature type="compositionally biased region" description="Basic and acidic residues" evidence="1">
    <location>
        <begin position="87"/>
        <end position="99"/>
    </location>
</feature>
<sequence length="99" mass="10499">MKPATIAAVLFTLALGHLPSAVSAEESGLPNQSSGQEPEVPGNNSTTGAKPVPPDSKPAPKSPQEQQEDAQRKAEKLKKCAPGQDAKACREYNVKHRKQ</sequence>
<dbReference type="Proteomes" id="UP000526233">
    <property type="component" value="Unassembled WGS sequence"/>
</dbReference>
<feature type="signal peptide" evidence="2">
    <location>
        <begin position="1"/>
        <end position="24"/>
    </location>
</feature>
<evidence type="ECO:0000313" key="5">
    <source>
        <dbReference type="Proteomes" id="UP000216188"/>
    </source>
</evidence>
<feature type="region of interest" description="Disordered" evidence="1">
    <location>
        <begin position="23"/>
        <end position="99"/>
    </location>
</feature>
<dbReference type="OrthoDB" id="8447922at2"/>
<dbReference type="RefSeq" id="WP_007881226.1">
    <property type="nucleotide sequence ID" value="NZ_CAXURC020000003.1"/>
</dbReference>
<feature type="compositionally biased region" description="Pro residues" evidence="1">
    <location>
        <begin position="51"/>
        <end position="61"/>
    </location>
</feature>
<evidence type="ECO:0000313" key="3">
    <source>
        <dbReference type="EMBL" id="NNV23427.1"/>
    </source>
</evidence>
<evidence type="ECO:0000256" key="1">
    <source>
        <dbReference type="SAM" id="MobiDB-lite"/>
    </source>
</evidence>
<evidence type="ECO:0000313" key="6">
    <source>
        <dbReference type="Proteomes" id="UP000526233"/>
    </source>
</evidence>
<protein>
    <submittedName>
        <fullName evidence="4">Uncharacterized protein</fullName>
    </submittedName>
</protein>
<gene>
    <name evidence="4" type="ORF">CEV34_3533</name>
    <name evidence="3" type="ORF">EHE22_23870</name>
</gene>
<dbReference type="Proteomes" id="UP000216188">
    <property type="component" value="Unassembled WGS sequence"/>
</dbReference>
<feature type="compositionally biased region" description="Polar residues" evidence="1">
    <location>
        <begin position="29"/>
        <end position="48"/>
    </location>
</feature>
<keyword evidence="2" id="KW-0732">Signal</keyword>
<organism evidence="4 5">
    <name type="scientific">Brucella pseudogrignonensis</name>
    <dbReference type="NCBI Taxonomy" id="419475"/>
    <lineage>
        <taxon>Bacteria</taxon>
        <taxon>Pseudomonadati</taxon>
        <taxon>Pseudomonadota</taxon>
        <taxon>Alphaproteobacteria</taxon>
        <taxon>Hyphomicrobiales</taxon>
        <taxon>Brucellaceae</taxon>
        <taxon>Brucella/Ochrobactrum group</taxon>
        <taxon>Brucella</taxon>
    </lineage>
</organism>
<evidence type="ECO:0000256" key="2">
    <source>
        <dbReference type="SAM" id="SignalP"/>
    </source>
</evidence>
<accession>A0A1A9FUF6</accession>
<dbReference type="EMBL" id="PKQI01000004">
    <property type="protein sequence ID" value="NNV23427.1"/>
    <property type="molecule type" value="Genomic_DNA"/>
</dbReference>
<comment type="caution">
    <text evidence="4">The sequence shown here is derived from an EMBL/GenBank/DDBJ whole genome shotgun (WGS) entry which is preliminary data.</text>
</comment>
<dbReference type="EMBL" id="NNRM01000039">
    <property type="protein sequence ID" value="OYR23529.1"/>
    <property type="molecule type" value="Genomic_DNA"/>
</dbReference>
<feature type="compositionally biased region" description="Basic and acidic residues" evidence="1">
    <location>
        <begin position="69"/>
        <end position="78"/>
    </location>
</feature>
<proteinExistence type="predicted"/>
<name>A0A1A9FUF6_9HYPH</name>
<reference evidence="4 5" key="1">
    <citation type="submission" date="2017-07" db="EMBL/GenBank/DDBJ databases">
        <title>Phylogenetic study on the rhizospheric bacterium Ochrobactrum sp. A44.</title>
        <authorList>
            <person name="Krzyzanowska D.M."/>
            <person name="Ossowicki A."/>
            <person name="Rajewska M."/>
            <person name="Maciag T."/>
            <person name="Kaczynski Z."/>
            <person name="Czerwicka M."/>
            <person name="Jafra S."/>
        </authorList>
    </citation>
    <scope>NUCLEOTIDE SEQUENCE [LARGE SCALE GENOMIC DNA]</scope>
    <source>
        <strain evidence="4 5">CCUG 30717</strain>
    </source>
</reference>
<feature type="chain" id="PRO_5008387540" evidence="2">
    <location>
        <begin position="25"/>
        <end position="99"/>
    </location>
</feature>